<proteinExistence type="predicted"/>
<evidence type="ECO:0000256" key="6">
    <source>
        <dbReference type="SAM" id="SignalP"/>
    </source>
</evidence>
<dbReference type="SUPFAM" id="SSF103473">
    <property type="entry name" value="MFS general substrate transporter"/>
    <property type="match status" value="1"/>
</dbReference>
<evidence type="ECO:0000313" key="7">
    <source>
        <dbReference type="EMBL" id="GKZ28099.1"/>
    </source>
</evidence>
<dbReference type="Gene3D" id="1.20.1250.20">
    <property type="entry name" value="MFS general substrate transporter like domains"/>
    <property type="match status" value="1"/>
</dbReference>
<dbReference type="GO" id="GO:0005886">
    <property type="term" value="C:plasma membrane"/>
    <property type="evidence" value="ECO:0007669"/>
    <property type="project" value="TreeGrafter"/>
</dbReference>
<dbReference type="AlphaFoldDB" id="A0A9W6DSL9"/>
<evidence type="ECO:0000256" key="2">
    <source>
        <dbReference type="ARBA" id="ARBA00022692"/>
    </source>
</evidence>
<feature type="chain" id="PRO_5040992456" evidence="6">
    <location>
        <begin position="21"/>
        <end position="170"/>
    </location>
</feature>
<comment type="caution">
    <text evidence="7">The sequence shown here is derived from an EMBL/GenBank/DDBJ whole genome shotgun (WGS) entry which is preliminary data.</text>
</comment>
<feature type="transmembrane region" description="Helical" evidence="5">
    <location>
        <begin position="114"/>
        <end position="133"/>
    </location>
</feature>
<dbReference type="InterPro" id="IPR036259">
    <property type="entry name" value="MFS_trans_sf"/>
</dbReference>
<evidence type="ECO:0000256" key="3">
    <source>
        <dbReference type="ARBA" id="ARBA00022989"/>
    </source>
</evidence>
<evidence type="ECO:0000256" key="5">
    <source>
        <dbReference type="SAM" id="Phobius"/>
    </source>
</evidence>
<dbReference type="PANTHER" id="PTHR23502">
    <property type="entry name" value="MAJOR FACILITATOR SUPERFAMILY"/>
    <property type="match status" value="1"/>
</dbReference>
<keyword evidence="2 5" id="KW-0812">Transmembrane</keyword>
<keyword evidence="6" id="KW-0732">Signal</keyword>
<sequence>MWVVVIAGLVLSLLAILVHPETYPPVILQRIAKELRKQTGARNIRSPLDMEEASLHRLAQLYLVRPWVLFFTEPILVLLTLYQSFIYGLMYLFYQSYPIAFGEVRGWNSGLASLPLLSIIIGVLVGTAMVVIYTQTFFKRKVESNGGKFEPEDRLPLMIFGGCLVPAGLF</sequence>
<keyword evidence="4 5" id="KW-0472">Membrane</keyword>
<evidence type="ECO:0000256" key="1">
    <source>
        <dbReference type="ARBA" id="ARBA00004141"/>
    </source>
</evidence>
<feature type="transmembrane region" description="Helical" evidence="5">
    <location>
        <begin position="75"/>
        <end position="94"/>
    </location>
</feature>
<reference evidence="7" key="1">
    <citation type="submission" date="2022-07" db="EMBL/GenBank/DDBJ databases">
        <title>Taxonomy of Aspergillus series Nigri: significant species reduction supported by multi-species coalescent approaches.</title>
        <authorList>
            <person name="Bian C."/>
            <person name="Kusuya Y."/>
            <person name="Sklenar F."/>
            <person name="D'hooge E."/>
            <person name="Yaguchi T."/>
            <person name="Takahashi H."/>
            <person name="Hubka V."/>
        </authorList>
    </citation>
    <scope>NUCLEOTIDE SEQUENCE</scope>
    <source>
        <strain evidence="7">CBS 733.88</strain>
    </source>
</reference>
<dbReference type="EMBL" id="BROQ01000781">
    <property type="protein sequence ID" value="GKZ28099.1"/>
    <property type="molecule type" value="Genomic_DNA"/>
</dbReference>
<dbReference type="GO" id="GO:0022857">
    <property type="term" value="F:transmembrane transporter activity"/>
    <property type="evidence" value="ECO:0007669"/>
    <property type="project" value="TreeGrafter"/>
</dbReference>
<keyword evidence="3 5" id="KW-1133">Transmembrane helix</keyword>
<comment type="subcellular location">
    <subcellularLocation>
        <location evidence="1">Membrane</location>
        <topology evidence="1">Multi-pass membrane protein</topology>
    </subcellularLocation>
</comment>
<dbReference type="PANTHER" id="PTHR23502:SF156">
    <property type="entry name" value="TRANSPORTER, PUTATIVE (AFU_ORTHOLOGUE AFUA_5G00420)-RELATED"/>
    <property type="match status" value="1"/>
</dbReference>
<accession>A0A9W6DSL9</accession>
<organism evidence="7 8">
    <name type="scientific">Aspergillus brasiliensis</name>
    <dbReference type="NCBI Taxonomy" id="319629"/>
    <lineage>
        <taxon>Eukaryota</taxon>
        <taxon>Fungi</taxon>
        <taxon>Dikarya</taxon>
        <taxon>Ascomycota</taxon>
        <taxon>Pezizomycotina</taxon>
        <taxon>Eurotiomycetes</taxon>
        <taxon>Eurotiomycetidae</taxon>
        <taxon>Eurotiales</taxon>
        <taxon>Aspergillaceae</taxon>
        <taxon>Aspergillus</taxon>
        <taxon>Aspergillus subgen. Circumdati</taxon>
    </lineage>
</organism>
<feature type="signal peptide" evidence="6">
    <location>
        <begin position="1"/>
        <end position="20"/>
    </location>
</feature>
<dbReference type="Proteomes" id="UP001143548">
    <property type="component" value="Unassembled WGS sequence"/>
</dbReference>
<name>A0A9W6DSL9_9EURO</name>
<feature type="non-terminal residue" evidence="7">
    <location>
        <position position="1"/>
    </location>
</feature>
<protein>
    <submittedName>
        <fullName evidence="7">Uncharacterized protein</fullName>
    </submittedName>
</protein>
<gene>
    <name evidence="7" type="ORF">AbraCBS73388_010683</name>
</gene>
<evidence type="ECO:0000256" key="4">
    <source>
        <dbReference type="ARBA" id="ARBA00023136"/>
    </source>
</evidence>
<evidence type="ECO:0000313" key="8">
    <source>
        <dbReference type="Proteomes" id="UP001143548"/>
    </source>
</evidence>